<dbReference type="Pfam" id="PF10282">
    <property type="entry name" value="Lactonase"/>
    <property type="match status" value="1"/>
</dbReference>
<evidence type="ECO:0000256" key="2">
    <source>
        <dbReference type="ARBA" id="ARBA00022526"/>
    </source>
</evidence>
<reference evidence="3 4" key="1">
    <citation type="submission" date="2019-01" db="EMBL/GenBank/DDBJ databases">
        <title>Sphingomonas mucosissima sp. nov. and Sphingomonas desiccabilis sp. nov., from biological soil crusts in the Colorado Plateau, USA.</title>
        <authorList>
            <person name="Zhu D."/>
        </authorList>
    </citation>
    <scope>NUCLEOTIDE SEQUENCE [LARGE SCALE GENOMIC DNA]</scope>
    <source>
        <strain evidence="3 4">CP1D</strain>
    </source>
</reference>
<keyword evidence="2" id="KW-0313">Glucose metabolism</keyword>
<protein>
    <submittedName>
        <fullName evidence="3">Lactonase family protein</fullName>
    </submittedName>
</protein>
<dbReference type="InterPro" id="IPR050282">
    <property type="entry name" value="Cycloisomerase_2"/>
</dbReference>
<dbReference type="GO" id="GO:0017057">
    <property type="term" value="F:6-phosphogluconolactonase activity"/>
    <property type="evidence" value="ECO:0007669"/>
    <property type="project" value="TreeGrafter"/>
</dbReference>
<evidence type="ECO:0000256" key="1">
    <source>
        <dbReference type="ARBA" id="ARBA00005564"/>
    </source>
</evidence>
<dbReference type="RefSeq" id="WP_129341601.1">
    <property type="nucleotide sequence ID" value="NZ_JACIDD010000002.1"/>
</dbReference>
<dbReference type="AlphaFoldDB" id="A0A4Q2ISF5"/>
<dbReference type="Gene3D" id="2.130.10.10">
    <property type="entry name" value="YVTN repeat-like/Quinoprotein amine dehydrogenase"/>
    <property type="match status" value="1"/>
</dbReference>
<dbReference type="GO" id="GO:0006006">
    <property type="term" value="P:glucose metabolic process"/>
    <property type="evidence" value="ECO:0007669"/>
    <property type="project" value="UniProtKB-KW"/>
</dbReference>
<evidence type="ECO:0000313" key="3">
    <source>
        <dbReference type="EMBL" id="RXZ31350.1"/>
    </source>
</evidence>
<dbReference type="PANTHER" id="PTHR30344:SF1">
    <property type="entry name" value="6-PHOSPHOGLUCONOLACTONASE"/>
    <property type="match status" value="1"/>
</dbReference>
<dbReference type="InterPro" id="IPR019405">
    <property type="entry name" value="Lactonase_7-beta_prop"/>
</dbReference>
<comment type="caution">
    <text evidence="3">The sequence shown here is derived from an EMBL/GenBank/DDBJ whole genome shotgun (WGS) entry which is preliminary data.</text>
</comment>
<dbReference type="InterPro" id="IPR015943">
    <property type="entry name" value="WD40/YVTN_repeat-like_dom_sf"/>
</dbReference>
<keyword evidence="4" id="KW-1185">Reference proteome</keyword>
<dbReference type="PANTHER" id="PTHR30344">
    <property type="entry name" value="6-PHOSPHOGLUCONOLACTONASE-RELATED"/>
    <property type="match status" value="1"/>
</dbReference>
<dbReference type="SUPFAM" id="SSF51004">
    <property type="entry name" value="C-terminal (heme d1) domain of cytochrome cd1-nitrite reductase"/>
    <property type="match status" value="1"/>
</dbReference>
<name>A0A4Q2ISF5_9SPHN</name>
<keyword evidence="2" id="KW-0119">Carbohydrate metabolism</keyword>
<sequence length="370" mass="38183">MAASPLSLSRRTLVAAAAAAAAFPTRLLAQESRRVLAGTYVQEGGAGFVPLEAAPGGGWSAGRALPEIANASFGVQSGGTGVRYLVDEQAEGALGIYGRDFRRMARVSTLGADPCHVALSPDGRALAVANYSSGSVALWKLDPTTGLPIDEAARIVHGGSGPDRERQAGAHAHWVGFVPGQPLLHAVDLGADAVFAHHLDPQSGALARTTVAYRAEPGSGPRHLARHPRLPVAYLVAELANTVTILGAEGDGSFRRRGVVSTLPAGFAGSSAAGHIALNRKGDRLYVSNRGHNSIAVFAVGTDGGLTLLQHVACGGNWPRMFLLLEERGEMLVANQRSGTVASLRIGSDGMLRAATSHGVPVPGVAYLTV</sequence>
<dbReference type="Proteomes" id="UP000292347">
    <property type="component" value="Unassembled WGS sequence"/>
</dbReference>
<dbReference type="InterPro" id="IPR011048">
    <property type="entry name" value="Haem_d1_sf"/>
</dbReference>
<dbReference type="EMBL" id="SDPT01000002">
    <property type="protein sequence ID" value="RXZ31350.1"/>
    <property type="molecule type" value="Genomic_DNA"/>
</dbReference>
<comment type="similarity">
    <text evidence="1">Belongs to the cycloisomerase 2 family.</text>
</comment>
<accession>A0A4Q2ISF5</accession>
<dbReference type="OrthoDB" id="9790815at2"/>
<dbReference type="GO" id="GO:0005829">
    <property type="term" value="C:cytosol"/>
    <property type="evidence" value="ECO:0007669"/>
    <property type="project" value="TreeGrafter"/>
</dbReference>
<proteinExistence type="inferred from homology"/>
<gene>
    <name evidence="3" type="ORF">EO081_08820</name>
</gene>
<organism evidence="3 4">
    <name type="scientific">Sphingomonas desiccabilis</name>
    <dbReference type="NCBI Taxonomy" id="429134"/>
    <lineage>
        <taxon>Bacteria</taxon>
        <taxon>Pseudomonadati</taxon>
        <taxon>Pseudomonadota</taxon>
        <taxon>Alphaproteobacteria</taxon>
        <taxon>Sphingomonadales</taxon>
        <taxon>Sphingomonadaceae</taxon>
        <taxon>Sphingomonas</taxon>
    </lineage>
</organism>
<evidence type="ECO:0000313" key="4">
    <source>
        <dbReference type="Proteomes" id="UP000292347"/>
    </source>
</evidence>